<keyword evidence="1" id="KW-0812">Transmembrane</keyword>
<keyword evidence="1" id="KW-1133">Transmembrane helix</keyword>
<evidence type="ECO:0000313" key="2">
    <source>
        <dbReference type="EMBL" id="EEI91538.1"/>
    </source>
</evidence>
<proteinExistence type="predicted"/>
<feature type="transmembrane region" description="Helical" evidence="1">
    <location>
        <begin position="6"/>
        <end position="28"/>
    </location>
</feature>
<gene>
    <name evidence="2" type="ORF">HMPREF0765_2848</name>
</gene>
<comment type="caution">
    <text evidence="2">The sequence shown here is derived from an EMBL/GenBank/DDBJ whole genome shotgun (WGS) entry which is preliminary data.</text>
</comment>
<evidence type="ECO:0000313" key="3">
    <source>
        <dbReference type="Proteomes" id="UP000006241"/>
    </source>
</evidence>
<dbReference type="AlphaFoldDB" id="C2FZU2"/>
<dbReference type="Proteomes" id="UP000006241">
    <property type="component" value="Unassembled WGS sequence"/>
</dbReference>
<name>C2FZU2_SPHSI</name>
<protein>
    <submittedName>
        <fullName evidence="2">Uncharacterized protein</fullName>
    </submittedName>
</protein>
<organism evidence="2 3">
    <name type="scientific">Sphingobacterium spiritivorum ATCC 33300</name>
    <dbReference type="NCBI Taxonomy" id="525372"/>
    <lineage>
        <taxon>Bacteria</taxon>
        <taxon>Pseudomonadati</taxon>
        <taxon>Bacteroidota</taxon>
        <taxon>Sphingobacteriia</taxon>
        <taxon>Sphingobacteriales</taxon>
        <taxon>Sphingobacteriaceae</taxon>
        <taxon>Sphingobacterium</taxon>
    </lineage>
</organism>
<sequence length="52" mass="6264">MKLFFVIYVSVFFIFGEVQYIYVSFVLYMNCEEITNTPEINDRILREVSNTK</sequence>
<reference evidence="2 3" key="1">
    <citation type="submission" date="2009-01" db="EMBL/GenBank/DDBJ databases">
        <authorList>
            <person name="Qin X."/>
            <person name="Bachman B."/>
            <person name="Battles P."/>
            <person name="Bell A."/>
            <person name="Bess C."/>
            <person name="Bickham C."/>
            <person name="Chaboub L."/>
            <person name="Chen D."/>
            <person name="Coyle M."/>
            <person name="Deiros D.R."/>
            <person name="Dinh H."/>
            <person name="Forbes L."/>
            <person name="Fowler G."/>
            <person name="Francisco L."/>
            <person name="Fu Q."/>
            <person name="Gubbala S."/>
            <person name="Hale W."/>
            <person name="Han Y."/>
            <person name="Hemphill L."/>
            <person name="Highlander S.K."/>
            <person name="Hirani K."/>
            <person name="Hogues M."/>
            <person name="Jackson L."/>
            <person name="Jakkamsetti A."/>
            <person name="Javaid M."/>
            <person name="Jiang H."/>
            <person name="Korchina V."/>
            <person name="Kovar C."/>
            <person name="Lara F."/>
            <person name="Lee S."/>
            <person name="Mata R."/>
            <person name="Mathew T."/>
            <person name="Moen C."/>
            <person name="Morales K."/>
            <person name="Munidasa M."/>
            <person name="Nazareth L."/>
            <person name="Ngo R."/>
            <person name="Nguyen L."/>
            <person name="Okwuonu G."/>
            <person name="Ongeri F."/>
            <person name="Patil S."/>
            <person name="Petrosino J."/>
            <person name="Pham C."/>
            <person name="Pham P."/>
            <person name="Pu L.-L."/>
            <person name="Puazo M."/>
            <person name="Raj R."/>
            <person name="Reid J."/>
            <person name="Rouhana J."/>
            <person name="Saada N."/>
            <person name="Shang Y."/>
            <person name="Simmons D."/>
            <person name="Thornton R."/>
            <person name="Warren J."/>
            <person name="Weissenberger G."/>
            <person name="Zhang J."/>
            <person name="Zhang L."/>
            <person name="Zhou C."/>
            <person name="Zhu D."/>
            <person name="Muzny D."/>
            <person name="Worley K."/>
            <person name="Gibbs R."/>
        </authorList>
    </citation>
    <scope>NUCLEOTIDE SEQUENCE [LARGE SCALE GENOMIC DNA]</scope>
    <source>
        <strain evidence="2 3">ATCC 33300</strain>
    </source>
</reference>
<keyword evidence="1" id="KW-0472">Membrane</keyword>
<dbReference type="HOGENOM" id="CLU_3084847_0_0_10"/>
<accession>C2FZU2</accession>
<dbReference type="EMBL" id="ACHB01000069">
    <property type="protein sequence ID" value="EEI91538.1"/>
    <property type="molecule type" value="Genomic_DNA"/>
</dbReference>
<evidence type="ECO:0000256" key="1">
    <source>
        <dbReference type="SAM" id="Phobius"/>
    </source>
</evidence>